<dbReference type="EMBL" id="JAVREL010000010">
    <property type="protein sequence ID" value="MDT0344668.1"/>
    <property type="molecule type" value="Genomic_DNA"/>
</dbReference>
<feature type="region of interest" description="Disordered" evidence="1">
    <location>
        <begin position="312"/>
        <end position="336"/>
    </location>
</feature>
<comment type="caution">
    <text evidence="2">The sequence shown here is derived from an EMBL/GenBank/DDBJ whole genome shotgun (WGS) entry which is preliminary data.</text>
</comment>
<feature type="compositionally biased region" description="Low complexity" evidence="1">
    <location>
        <begin position="182"/>
        <end position="194"/>
    </location>
</feature>
<sequence length="515" mass="52427">MADEETRDGAAPPESPQDEPGRRRWPAVTAVAVAVAVIGGGLYGARALTEDDSPDGDPPGETAPLVLDGEGTLELGVAGGAEADLAMGWPGPTTLRLTGDPGAPPELAPVYYAGELPEERAEELSAALGLDGELTPSADGVWTVSGADGRVLTVLSDGPAQGYWIWGGGEFTALVEEAPGAEAGAGSAADPNAAVSSDGMGTPPGEDEALAAAEPLLDSLGLADAVVDAGRTSGAERIVRASPTVDGLPVHGLETEVFVGADGEVTWASGTLNTFETNESRGTLSAQDAVAAYNEAAGPMPVPAIMCGPAASAEPVPHAEGGGAEPDCGGLDEKPAPVSVTAEFGLALHSSEEEPVLVPSWLFSGTLESGEPFTDSGPAVAHEFAGAADDGSEPGDTATGEPAQPEQPEQPEEQSPVPADPGESPEISETGWSVEPYEESDETLTLWFWGGVCGRHEATAEESAGEVRVRLDVVDSDPELECIALAEEQSAQVRLSEPVGDRTLLDERGEPVPVR</sequence>
<feature type="region of interest" description="Disordered" evidence="1">
    <location>
        <begin position="182"/>
        <end position="207"/>
    </location>
</feature>
<proteinExistence type="predicted"/>
<organism evidence="2 3">
    <name type="scientific">Streptomyces litchfieldiae</name>
    <dbReference type="NCBI Taxonomy" id="3075543"/>
    <lineage>
        <taxon>Bacteria</taxon>
        <taxon>Bacillati</taxon>
        <taxon>Actinomycetota</taxon>
        <taxon>Actinomycetes</taxon>
        <taxon>Kitasatosporales</taxon>
        <taxon>Streptomycetaceae</taxon>
        <taxon>Streptomyces</taxon>
    </lineage>
</organism>
<keyword evidence="3" id="KW-1185">Reference proteome</keyword>
<accession>A0ABU2MTM6</accession>
<feature type="region of interest" description="Disordered" evidence="1">
    <location>
        <begin position="1"/>
        <end position="25"/>
    </location>
</feature>
<evidence type="ECO:0000313" key="3">
    <source>
        <dbReference type="Proteomes" id="UP001183246"/>
    </source>
</evidence>
<protein>
    <recommendedName>
        <fullName evidence="4">Large membrane protein</fullName>
    </recommendedName>
</protein>
<feature type="region of interest" description="Disordered" evidence="1">
    <location>
        <begin position="385"/>
        <end position="440"/>
    </location>
</feature>
<evidence type="ECO:0008006" key="4">
    <source>
        <dbReference type="Google" id="ProtNLM"/>
    </source>
</evidence>
<evidence type="ECO:0000313" key="2">
    <source>
        <dbReference type="EMBL" id="MDT0344668.1"/>
    </source>
</evidence>
<name>A0ABU2MTM6_9ACTN</name>
<reference evidence="3" key="1">
    <citation type="submission" date="2023-07" db="EMBL/GenBank/DDBJ databases">
        <title>30 novel species of actinomycetes from the DSMZ collection.</title>
        <authorList>
            <person name="Nouioui I."/>
        </authorList>
    </citation>
    <scope>NUCLEOTIDE SEQUENCE [LARGE SCALE GENOMIC DNA]</scope>
    <source>
        <strain evidence="3">DSM 44938</strain>
    </source>
</reference>
<dbReference type="Proteomes" id="UP001183246">
    <property type="component" value="Unassembled WGS sequence"/>
</dbReference>
<gene>
    <name evidence="2" type="ORF">RM590_18915</name>
</gene>
<dbReference type="RefSeq" id="WP_311705797.1">
    <property type="nucleotide sequence ID" value="NZ_JAVREL010000010.1"/>
</dbReference>
<evidence type="ECO:0000256" key="1">
    <source>
        <dbReference type="SAM" id="MobiDB-lite"/>
    </source>
</evidence>